<dbReference type="Pfam" id="PF13365">
    <property type="entry name" value="Trypsin_2"/>
    <property type="match status" value="1"/>
</dbReference>
<feature type="binding site" evidence="3">
    <location>
        <position position="469"/>
    </location>
    <ligand>
        <name>Mg(2+)</name>
        <dbReference type="ChEBI" id="CHEBI:18420"/>
        <note>catalytic</note>
    </ligand>
</feature>
<dbReference type="EMBL" id="JACXAI010000030">
    <property type="protein sequence ID" value="MBD1382356.1"/>
    <property type="molecule type" value="Genomic_DNA"/>
</dbReference>
<keyword evidence="1" id="KW-0645">Protease</keyword>
<dbReference type="InterPro" id="IPR020821">
    <property type="entry name" value="ENPP1-3/EXOG-like_nuc-like"/>
</dbReference>
<evidence type="ECO:0000313" key="7">
    <source>
        <dbReference type="Proteomes" id="UP000626844"/>
    </source>
</evidence>
<proteinExistence type="predicted"/>
<dbReference type="InterPro" id="IPR001604">
    <property type="entry name" value="Endo_G_ENPP1-like_dom"/>
</dbReference>
<comment type="caution">
    <text evidence="6">The sequence shown here is derived from an EMBL/GenBank/DDBJ whole genome shotgun (WGS) entry which is preliminary data.</text>
</comment>
<feature type="domain" description="ENPP1-3/EXOG-like endonuclease/phosphodiesterase" evidence="4">
    <location>
        <begin position="373"/>
        <end position="576"/>
    </location>
</feature>
<protein>
    <submittedName>
        <fullName evidence="6">DNA/RNA non-specific endonuclease</fullName>
    </submittedName>
</protein>
<keyword evidence="3" id="KW-0479">Metal-binding</keyword>
<keyword evidence="6" id="KW-0378">Hydrolase</keyword>
<dbReference type="RefSeq" id="WP_191160472.1">
    <property type="nucleotide sequence ID" value="NZ_JACXAI010000030.1"/>
</dbReference>
<keyword evidence="7" id="KW-1185">Reference proteome</keyword>
<evidence type="ECO:0000256" key="3">
    <source>
        <dbReference type="PIRSR" id="PIRSR640255-2"/>
    </source>
</evidence>
<dbReference type="InterPro" id="IPR040255">
    <property type="entry name" value="Non-specific_endonuclease"/>
</dbReference>
<keyword evidence="6" id="KW-0255">Endonuclease</keyword>
<evidence type="ECO:0000256" key="2">
    <source>
        <dbReference type="PIRSR" id="PIRSR640255-1"/>
    </source>
</evidence>
<dbReference type="SMART" id="SM00477">
    <property type="entry name" value="NUC"/>
    <property type="match status" value="1"/>
</dbReference>
<accession>A0A926NR23</accession>
<feature type="domain" description="DNA/RNA non-specific endonuclease/pyrophosphatase/phosphodiesterase" evidence="5">
    <location>
        <begin position="372"/>
        <end position="576"/>
    </location>
</feature>
<keyword evidence="1" id="KW-0720">Serine protease</keyword>
<evidence type="ECO:0000259" key="4">
    <source>
        <dbReference type="SMART" id="SM00477"/>
    </source>
</evidence>
<dbReference type="AlphaFoldDB" id="A0A926NR23"/>
<dbReference type="GO" id="GO:0004519">
    <property type="term" value="F:endonuclease activity"/>
    <property type="evidence" value="ECO:0007669"/>
    <property type="project" value="UniProtKB-KW"/>
</dbReference>
<evidence type="ECO:0000256" key="1">
    <source>
        <dbReference type="ARBA" id="ARBA00022825"/>
    </source>
</evidence>
<dbReference type="GO" id="GO:0003676">
    <property type="term" value="F:nucleic acid binding"/>
    <property type="evidence" value="ECO:0007669"/>
    <property type="project" value="InterPro"/>
</dbReference>
<gene>
    <name evidence="6" type="ORF">IC621_19240</name>
</gene>
<organism evidence="6 7">
    <name type="scientific">Metabacillus arenae</name>
    <dbReference type="NCBI Taxonomy" id="2771434"/>
    <lineage>
        <taxon>Bacteria</taxon>
        <taxon>Bacillati</taxon>
        <taxon>Bacillota</taxon>
        <taxon>Bacilli</taxon>
        <taxon>Bacillales</taxon>
        <taxon>Bacillaceae</taxon>
        <taxon>Metabacillus</taxon>
    </lineage>
</organism>
<evidence type="ECO:0000313" key="6">
    <source>
        <dbReference type="EMBL" id="MBD1382356.1"/>
    </source>
</evidence>
<dbReference type="SUPFAM" id="SSF50494">
    <property type="entry name" value="Trypsin-like serine proteases"/>
    <property type="match status" value="1"/>
</dbReference>
<dbReference type="GO" id="GO:0008236">
    <property type="term" value="F:serine-type peptidase activity"/>
    <property type="evidence" value="ECO:0007669"/>
    <property type="project" value="UniProtKB-KW"/>
</dbReference>
<dbReference type="InterPro" id="IPR044925">
    <property type="entry name" value="His-Me_finger_sf"/>
</dbReference>
<keyword evidence="6" id="KW-0540">Nuclease</keyword>
<dbReference type="Proteomes" id="UP000626844">
    <property type="component" value="Unassembled WGS sequence"/>
</dbReference>
<dbReference type="InterPro" id="IPR009003">
    <property type="entry name" value="Peptidase_S1_PA"/>
</dbReference>
<dbReference type="InterPro" id="IPR044929">
    <property type="entry name" value="DNA/RNA_non-sp_Endonuclease_sf"/>
</dbReference>
<dbReference type="CDD" id="cd00091">
    <property type="entry name" value="NUC"/>
    <property type="match status" value="1"/>
</dbReference>
<dbReference type="Pfam" id="PF01223">
    <property type="entry name" value="Endonuclease_NS"/>
    <property type="match status" value="1"/>
</dbReference>
<dbReference type="Gene3D" id="3.40.570.10">
    <property type="entry name" value="Extracellular Endonuclease, subunit A"/>
    <property type="match status" value="1"/>
</dbReference>
<dbReference type="PANTHER" id="PTHR13966">
    <property type="entry name" value="ENDONUCLEASE RELATED"/>
    <property type="match status" value="1"/>
</dbReference>
<name>A0A926NR23_9BACI</name>
<dbReference type="InterPro" id="IPR043504">
    <property type="entry name" value="Peptidase_S1_PA_chymotrypsin"/>
</dbReference>
<dbReference type="GO" id="GO:0046872">
    <property type="term" value="F:metal ion binding"/>
    <property type="evidence" value="ECO:0007669"/>
    <property type="project" value="UniProtKB-KW"/>
</dbReference>
<evidence type="ECO:0000259" key="5">
    <source>
        <dbReference type="SMART" id="SM00892"/>
    </source>
</evidence>
<dbReference type="PANTHER" id="PTHR13966:SF5">
    <property type="entry name" value="ENDONUCLEASE G, MITOCHONDRIAL"/>
    <property type="match status" value="1"/>
</dbReference>
<sequence>MSFIRFDAIRNEVTNDQEQQALRRYVDRSDERDGMNQELQAKNPFEVDSPERAAFRKATINPRDGYSIERIIGQDNLFPTSYLEAGVKAAKSVCRIEVRDRIGRVLGYGTGFLVSPSLLLTNNHILKNEVTAEHCLAQFNYEHDLNLRERQMKSFRLSPKRFFMTNTKLDFTLVALEELSEDKTNLSDFGFLPLFPPSGKGLVGEFVSVIQHPSGAPKALAIRDSKIIDVFDDYIHYSADTLEGSSGSPVFNDEWTVVALHHAGVPDPKDETNYIANEGTRVSSIVQFVQSEQPKLSKDKKKLIDELLKTQASEEPAGEEILVKELSLEWYEGSTGHDPAFLGNSFEVPFPAFRKDLENDITPVESGENILHYTHFSAVMSKSRRLAFYTVVDIDGNQLRDIKRGNDRWYYDPRIPRDLQCGEELYKNNDIDRGHLVRRRDPVWGDSAEEANEDTFHFTNCSPQHKDFNQKTWLDLEDYLLNNAENGKYKVTVFTGPIFRNDDVTYRGVQIPAEFWKIAAMVKDDGSRSATAYLQSQKNLVDDLELANNEYKTYQVPLIKIEELTGLDFGDLRKYDPVSHLEATVSYVIQAAEDIRL</sequence>
<dbReference type="Gene3D" id="2.40.10.10">
    <property type="entry name" value="Trypsin-like serine proteases"/>
    <property type="match status" value="2"/>
</dbReference>
<reference evidence="6" key="1">
    <citation type="submission" date="2020-09" db="EMBL/GenBank/DDBJ databases">
        <title>A novel bacterium of genus Bacillus, isolated from South China Sea.</title>
        <authorList>
            <person name="Huang H."/>
            <person name="Mo K."/>
            <person name="Hu Y."/>
        </authorList>
    </citation>
    <scope>NUCLEOTIDE SEQUENCE</scope>
    <source>
        <strain evidence="6">IB182487</strain>
    </source>
</reference>
<dbReference type="SUPFAM" id="SSF54060">
    <property type="entry name" value="His-Me finger endonucleases"/>
    <property type="match status" value="1"/>
</dbReference>
<dbReference type="SMART" id="SM00892">
    <property type="entry name" value="Endonuclease_NS"/>
    <property type="match status" value="1"/>
</dbReference>
<feature type="active site" description="Proton acceptor" evidence="2">
    <location>
        <position position="435"/>
    </location>
</feature>